<dbReference type="Proteomes" id="UP000199144">
    <property type="component" value="Unassembled WGS sequence"/>
</dbReference>
<sequence>MPGGFCCALTQGVLRRSNAPTSARGNLRVTDPDQKDSMKRLEERIEAARRAQDPKPRVDEHYSAANLAWRMVIELVAGLGIGFGIGYGLDILLGTLPIFMVLFTFMGLAAGIKTMLRSAKEIQEEQEAEAASKDERD</sequence>
<evidence type="ECO:0000313" key="3">
    <source>
        <dbReference type="Proteomes" id="UP000199144"/>
    </source>
</evidence>
<accession>A0A1I4I910</accession>
<dbReference type="Pfam" id="PF09527">
    <property type="entry name" value="ATPase_gene1"/>
    <property type="match status" value="1"/>
</dbReference>
<evidence type="ECO:0000256" key="1">
    <source>
        <dbReference type="SAM" id="Phobius"/>
    </source>
</evidence>
<reference evidence="2 3" key="1">
    <citation type="submission" date="2016-10" db="EMBL/GenBank/DDBJ databases">
        <authorList>
            <person name="de Groot N.N."/>
        </authorList>
    </citation>
    <scope>NUCLEOTIDE SEQUENCE [LARGE SCALE GENOMIC DNA]</scope>
    <source>
        <strain evidence="2 3">DSM 15283</strain>
    </source>
</reference>
<dbReference type="InterPro" id="IPR032820">
    <property type="entry name" value="ATPase_put"/>
</dbReference>
<keyword evidence="1" id="KW-1133">Transmembrane helix</keyword>
<keyword evidence="3" id="KW-1185">Reference proteome</keyword>
<proteinExistence type="predicted"/>
<evidence type="ECO:0000313" key="2">
    <source>
        <dbReference type="EMBL" id="SFL50765.1"/>
    </source>
</evidence>
<feature type="transmembrane region" description="Helical" evidence="1">
    <location>
        <begin position="91"/>
        <end position="112"/>
    </location>
</feature>
<keyword evidence="1" id="KW-0472">Membrane</keyword>
<gene>
    <name evidence="2" type="ORF">SAMN04488042_101494</name>
</gene>
<protein>
    <submittedName>
        <fullName evidence="2">ATP synthase protein I</fullName>
    </submittedName>
</protein>
<name>A0A1I4I910_9RHOB</name>
<dbReference type="AlphaFoldDB" id="A0A1I4I910"/>
<dbReference type="EMBL" id="FOTQ01000001">
    <property type="protein sequence ID" value="SFL50765.1"/>
    <property type="molecule type" value="Genomic_DNA"/>
</dbReference>
<dbReference type="STRING" id="254406.SAMN04488042_101494"/>
<organism evidence="2 3">
    <name type="scientific">Shimia aestuarii</name>
    <dbReference type="NCBI Taxonomy" id="254406"/>
    <lineage>
        <taxon>Bacteria</taxon>
        <taxon>Pseudomonadati</taxon>
        <taxon>Pseudomonadota</taxon>
        <taxon>Alphaproteobacteria</taxon>
        <taxon>Rhodobacterales</taxon>
        <taxon>Roseobacteraceae</taxon>
    </lineage>
</organism>
<keyword evidence="1" id="KW-0812">Transmembrane</keyword>
<feature type="transmembrane region" description="Helical" evidence="1">
    <location>
        <begin position="67"/>
        <end position="85"/>
    </location>
</feature>